<sequence length="1188" mass="133694">MAEIVVPNKKLKQARLPFSKIHQNQGEDDESKKDDTHKKYVSNDNDTAADLTTKTSSKTSMSPNRIEVKADVHSSSIQCPEVSTSSIHSDSDHECEEMDCIDLTEENTLDANDTKIFQEKLSSDEGSKIDDAIDAVIARCHKVINDGTDLIPVKRKRRSKSPTSMIEQNEKDSKVCRKFPPKVCSQKYVPDIVVLSPDSADEKPAKMRRSVLDMLNSSGSKSCDTHPGDDAKASEDKENFVNLKQTEQPVSTEFEQKSPEKFADVEIIKKRRRSKSPVEPDAEKDNISCKVADESQDPNPLPSTSTPDKPARDISQAAKKRRTTLSPSQAVDSKIQNEGEKSSQNSELVVIDVSDAITPCKAAEDDDQLSIDKMSPSSNKKTSPGGSKPRSARKLNPETQKLKEEKEKEREEKKKQREEEKQAREQKKIEEKRKKEEEKLQREEEKKKKKEEQDRIKEEKLQKKQEELERKKAELEAKKVEKEQKEEEKRKEKEKREAEKKAKEDEKLKQLQEKQKLEEEKRKLKQKQASAFKSFFSPPPKAQAVKKNTDKGVGSFVPFQLKNDMHLPPKRRVLLPVDASNLDEVLQDQIVSNSYLEELKHRVRSCRATISKRRNNLLSLSEDGLEVVMVGDAKHAINIRAKLLQFSENVRPPYYGTWKRKSNCLSARNPLRKDMDLFDYEIDSDDEWEEPGEGEDIANSDGEDEVDKDEEDDDGDGFFVPHGYLSDDEGVDRDAEDEGSGDISEQKLKMKQQEFENSFKQKIKILTPITVGCIWEDNRDEFESHHVQMLIKYEAQFFTPVPIDVDGIQLSENGQKSKSESNKANAKSYGVPDEAIPDLIRLLHGNPHSLSRLVPEFQAYWQHKNVENGAISGVDSGQKPCVEKVDIPCSSNASSTQNSPANPPKENPLLVSKTTPSISGEAPSSGVSGLIVPTSQQEKGPFWISKTQLNKKIKEIGAYGRKEKMTRACWFVVDSIFEKYSLDPTKFPVPCQWDYLTFTPDVTLLSMCEVTTQPAPAPSATSTPKTSIQKFASKVFAEDLLEKSKMRIDLEKEKLAQQQSASLVSVDKFTTAKIAPEALIEQSRRKMAQEQAARSASMETGDCDDINVDCLVSQENASFVVPTHAAFKSFFKMDLSVDGKTLENNSIAEEKKSVEDEIIDNIVENMGVDPAASPELGGGVENEKMTID</sequence>
<feature type="compositionally biased region" description="Basic and acidic residues" evidence="7">
    <location>
        <begin position="254"/>
        <end position="268"/>
    </location>
</feature>
<evidence type="ECO:0000313" key="12">
    <source>
        <dbReference type="Proteomes" id="UP001642483"/>
    </source>
</evidence>
<feature type="compositionally biased region" description="Low complexity" evidence="7">
    <location>
        <begin position="52"/>
        <end position="62"/>
    </location>
</feature>
<feature type="region of interest" description="Disordered" evidence="7">
    <location>
        <begin position="1169"/>
        <end position="1188"/>
    </location>
</feature>
<dbReference type="PANTHER" id="PTHR15272">
    <property type="entry name" value="CHROMATIN ASSEMBLY FACTOR 1 SUBUNIT A CAF-1 SUBUNIT A"/>
    <property type="match status" value="1"/>
</dbReference>
<dbReference type="Proteomes" id="UP001642483">
    <property type="component" value="Unassembled WGS sequence"/>
</dbReference>
<keyword evidence="5" id="KW-0234">DNA repair</keyword>
<evidence type="ECO:0000313" key="11">
    <source>
        <dbReference type="EMBL" id="CAK8677582.1"/>
    </source>
</evidence>
<keyword evidence="4" id="KW-0143">Chaperone</keyword>
<feature type="region of interest" description="Disordered" evidence="7">
    <location>
        <begin position="196"/>
        <end position="347"/>
    </location>
</feature>
<feature type="compositionally biased region" description="Polar residues" evidence="7">
    <location>
        <begin position="324"/>
        <end position="334"/>
    </location>
</feature>
<feature type="region of interest" description="Disordered" evidence="7">
    <location>
        <begin position="359"/>
        <end position="512"/>
    </location>
</feature>
<evidence type="ECO:0008006" key="13">
    <source>
        <dbReference type="Google" id="ProtNLM"/>
    </source>
</evidence>
<feature type="domain" description="Chromatin assembly factor 1 p150 subunit acidic region" evidence="8">
    <location>
        <begin position="490"/>
        <end position="566"/>
    </location>
</feature>
<feature type="domain" description="Chromatin assembly factor 1 subunit p150 C-terminal" evidence="10">
    <location>
        <begin position="942"/>
        <end position="1011"/>
    </location>
</feature>
<evidence type="ECO:0000259" key="8">
    <source>
        <dbReference type="Pfam" id="PF11600"/>
    </source>
</evidence>
<keyword evidence="6" id="KW-0539">Nucleus</keyword>
<gene>
    <name evidence="11" type="ORF">CVLEPA_LOCUS6946</name>
</gene>
<evidence type="ECO:0000256" key="6">
    <source>
        <dbReference type="ARBA" id="ARBA00023242"/>
    </source>
</evidence>
<dbReference type="EMBL" id="CAWYQH010000046">
    <property type="protein sequence ID" value="CAK8677582.1"/>
    <property type="molecule type" value="Genomic_DNA"/>
</dbReference>
<feature type="region of interest" description="Disordered" evidence="7">
    <location>
        <begin position="1"/>
        <end position="93"/>
    </location>
</feature>
<keyword evidence="3" id="KW-0227">DNA damage</keyword>
<evidence type="ECO:0000259" key="9">
    <source>
        <dbReference type="Pfam" id="PF12253"/>
    </source>
</evidence>
<evidence type="ECO:0000256" key="2">
    <source>
        <dbReference type="ARBA" id="ARBA00022705"/>
    </source>
</evidence>
<keyword evidence="12" id="KW-1185">Reference proteome</keyword>
<feature type="compositionally biased region" description="Basic and acidic residues" evidence="7">
    <location>
        <begin position="400"/>
        <end position="512"/>
    </location>
</feature>
<feature type="compositionally biased region" description="Polar residues" evidence="7">
    <location>
        <begin position="890"/>
        <end position="900"/>
    </location>
</feature>
<proteinExistence type="predicted"/>
<feature type="region of interest" description="Disordered" evidence="7">
    <location>
        <begin position="890"/>
        <end position="909"/>
    </location>
</feature>
<protein>
    <recommendedName>
        <fullName evidence="13">Chromatin assembly factor 1 subunit A</fullName>
    </recommendedName>
</protein>
<dbReference type="Pfam" id="PF12253">
    <property type="entry name" value="CAF1A_dimeriz"/>
    <property type="match status" value="1"/>
</dbReference>
<dbReference type="InterPro" id="IPR029105">
    <property type="entry name" value="CAF1-p150_C2"/>
</dbReference>
<accession>A0ABP0FGW1</accession>
<dbReference type="InterPro" id="IPR021644">
    <property type="entry name" value="CAF-1_p150_acidic"/>
</dbReference>
<comment type="subcellular location">
    <subcellularLocation>
        <location evidence="1">Nucleus</location>
    </subcellularLocation>
</comment>
<feature type="domain" description="Chromatin assembly factor 1 subunit A dimerization" evidence="9">
    <location>
        <begin position="642"/>
        <end position="714"/>
    </location>
</feature>
<reference evidence="11 12" key="1">
    <citation type="submission" date="2024-02" db="EMBL/GenBank/DDBJ databases">
        <authorList>
            <person name="Daric V."/>
            <person name="Darras S."/>
        </authorList>
    </citation>
    <scope>NUCLEOTIDE SEQUENCE [LARGE SCALE GENOMIC DNA]</scope>
</reference>
<evidence type="ECO:0000259" key="10">
    <source>
        <dbReference type="Pfam" id="PF15539"/>
    </source>
</evidence>
<feature type="region of interest" description="Disordered" evidence="7">
    <location>
        <begin position="684"/>
        <end position="745"/>
    </location>
</feature>
<feature type="region of interest" description="Disordered" evidence="7">
    <location>
        <begin position="154"/>
        <end position="173"/>
    </location>
</feature>
<comment type="caution">
    <text evidence="11">The sequence shown here is derived from an EMBL/GenBank/DDBJ whole genome shotgun (WGS) entry which is preliminary data.</text>
</comment>
<dbReference type="InterPro" id="IPR022043">
    <property type="entry name" value="CAF1A_DD"/>
</dbReference>
<feature type="compositionally biased region" description="Polar residues" evidence="7">
    <location>
        <begin position="73"/>
        <end position="88"/>
    </location>
</feature>
<feature type="compositionally biased region" description="Acidic residues" evidence="7">
    <location>
        <begin position="684"/>
        <end position="716"/>
    </location>
</feature>
<evidence type="ECO:0000256" key="4">
    <source>
        <dbReference type="ARBA" id="ARBA00023186"/>
    </source>
</evidence>
<dbReference type="Pfam" id="PF15539">
    <property type="entry name" value="CAF1-p150_C2"/>
    <property type="match status" value="1"/>
</dbReference>
<evidence type="ECO:0000256" key="7">
    <source>
        <dbReference type="SAM" id="MobiDB-lite"/>
    </source>
</evidence>
<dbReference type="PANTHER" id="PTHR15272:SF0">
    <property type="entry name" value="CHROMATIN ASSEMBLY FACTOR 1 SUBUNIT A"/>
    <property type="match status" value="1"/>
</dbReference>
<evidence type="ECO:0000256" key="3">
    <source>
        <dbReference type="ARBA" id="ARBA00022763"/>
    </source>
</evidence>
<feature type="compositionally biased region" description="Polar residues" evidence="7">
    <location>
        <begin position="242"/>
        <end position="253"/>
    </location>
</feature>
<feature type="compositionally biased region" description="Basic and acidic residues" evidence="7">
    <location>
        <begin position="276"/>
        <end position="293"/>
    </location>
</feature>
<keyword evidence="2" id="KW-0235">DNA replication</keyword>
<name>A0ABP0FGW1_CLALP</name>
<feature type="compositionally biased region" description="Basic and acidic residues" evidence="7">
    <location>
        <begin position="223"/>
        <end position="239"/>
    </location>
</feature>
<evidence type="ECO:0000256" key="5">
    <source>
        <dbReference type="ARBA" id="ARBA00023204"/>
    </source>
</evidence>
<feature type="compositionally biased region" description="Polar residues" evidence="7">
    <location>
        <begin position="375"/>
        <end position="385"/>
    </location>
</feature>
<feature type="compositionally biased region" description="Acidic residues" evidence="7">
    <location>
        <begin position="726"/>
        <end position="740"/>
    </location>
</feature>
<dbReference type="Pfam" id="PF11600">
    <property type="entry name" value="CAF1A_acidic"/>
    <property type="match status" value="1"/>
</dbReference>
<organism evidence="11 12">
    <name type="scientific">Clavelina lepadiformis</name>
    <name type="common">Light-bulb sea squirt</name>
    <name type="synonym">Ascidia lepadiformis</name>
    <dbReference type="NCBI Taxonomy" id="159417"/>
    <lineage>
        <taxon>Eukaryota</taxon>
        <taxon>Metazoa</taxon>
        <taxon>Chordata</taxon>
        <taxon>Tunicata</taxon>
        <taxon>Ascidiacea</taxon>
        <taxon>Aplousobranchia</taxon>
        <taxon>Clavelinidae</taxon>
        <taxon>Clavelina</taxon>
    </lineage>
</organism>
<evidence type="ECO:0000256" key="1">
    <source>
        <dbReference type="ARBA" id="ARBA00004123"/>
    </source>
</evidence>